<protein>
    <recommendedName>
        <fullName evidence="3">DUF3352 domain-containing protein</fullName>
    </recommendedName>
</protein>
<sequence length="533" mass="57566">MLTQPDRLVALQQAMTAPDLRRPALAEIDDVKAYLLKQTGLDYDRDLQPWVGNEVTFAFTDRDLGASAVDGLESSKPAADGAQQPGYLLALEIEPGKAQQAREFLQFFWQQQSLSGNTPQSERINGARSLYSLKRLKRPRSNQLASQPNALPAATALVGDRFVLFANDVRVLRRSLHTTQNGANLAQNRAYRDAVAQLPQQRIGLAYVETSLLTHALNRATGVELTAAGLPKFMATSLGITNTGLTANAWIPADTTTTGKQVNDRSNANELTDLAAPNDMTTQSDLAALSLAVRQFLPADTTVALTGQSFSQIKASLKSGGLSNQVLPSFFQLGFETLTAQRPFSLAYRAPSDDWIWAIAHDPEGIDQLNRGVQAQGYSAVPVPIGEVQATAWTKFTARPLQRDLGRKSASDSLETEILGLHVQQGDCDLFASTLSAMESALSAAANQNLLLDEPRFQGAIAALENPDNGYLYIDWPAISAPAMQAVPAIKAIETAARRLVSHIDTLAVTRRQADVSFSIQTTALETTAAPSR</sequence>
<reference evidence="2" key="1">
    <citation type="submission" date="2018-04" db="EMBL/GenBank/DDBJ databases">
        <authorList>
            <person name="Cornet L."/>
        </authorList>
    </citation>
    <scope>NUCLEOTIDE SEQUENCE [LARGE SCALE GENOMIC DNA]</scope>
</reference>
<evidence type="ECO:0008006" key="3">
    <source>
        <dbReference type="Google" id="ProtNLM"/>
    </source>
</evidence>
<evidence type="ECO:0000313" key="1">
    <source>
        <dbReference type="EMBL" id="PZO59277.1"/>
    </source>
</evidence>
<dbReference type="EMBL" id="QBMP01000025">
    <property type="protein sequence ID" value="PZO59277.1"/>
    <property type="molecule type" value="Genomic_DNA"/>
</dbReference>
<dbReference type="InterPro" id="IPR021787">
    <property type="entry name" value="DUF3352"/>
</dbReference>
<reference evidence="1 2" key="2">
    <citation type="submission" date="2018-06" db="EMBL/GenBank/DDBJ databases">
        <title>Metagenomic assembly of (sub)arctic Cyanobacteria and their associated microbiome from non-axenic cultures.</title>
        <authorList>
            <person name="Baurain D."/>
        </authorList>
    </citation>
    <scope>NUCLEOTIDE SEQUENCE [LARGE SCALE GENOMIC DNA]</scope>
    <source>
        <strain evidence="1">ULC027bin1</strain>
    </source>
</reference>
<proteinExistence type="predicted"/>
<dbReference type="Proteomes" id="UP000249794">
    <property type="component" value="Unassembled WGS sequence"/>
</dbReference>
<accession>A0A2W4XSG2</accession>
<name>A0A2W4XSG2_9CYAN</name>
<dbReference type="AlphaFoldDB" id="A0A2W4XSG2"/>
<evidence type="ECO:0000313" key="2">
    <source>
        <dbReference type="Proteomes" id="UP000249794"/>
    </source>
</evidence>
<organism evidence="1 2">
    <name type="scientific">Phormidesmis priestleyi</name>
    <dbReference type="NCBI Taxonomy" id="268141"/>
    <lineage>
        <taxon>Bacteria</taxon>
        <taxon>Bacillati</taxon>
        <taxon>Cyanobacteriota</taxon>
        <taxon>Cyanophyceae</taxon>
        <taxon>Leptolyngbyales</taxon>
        <taxon>Leptolyngbyaceae</taxon>
        <taxon>Phormidesmis</taxon>
    </lineage>
</organism>
<dbReference type="Pfam" id="PF11832">
    <property type="entry name" value="DUF3352"/>
    <property type="match status" value="1"/>
</dbReference>
<gene>
    <name evidence="1" type="ORF">DCF15_04165</name>
</gene>
<comment type="caution">
    <text evidence="1">The sequence shown here is derived from an EMBL/GenBank/DDBJ whole genome shotgun (WGS) entry which is preliminary data.</text>
</comment>